<feature type="region of interest" description="Disordered" evidence="2">
    <location>
        <begin position="666"/>
        <end position="733"/>
    </location>
</feature>
<feature type="region of interest" description="Disordered" evidence="2">
    <location>
        <begin position="416"/>
        <end position="455"/>
    </location>
</feature>
<evidence type="ECO:0000313" key="7">
    <source>
        <dbReference type="Proteomes" id="UP000811619"/>
    </source>
</evidence>
<dbReference type="CDD" id="cd00160">
    <property type="entry name" value="RhoGEF"/>
    <property type="match status" value="1"/>
</dbReference>
<feature type="compositionally biased region" description="Acidic residues" evidence="2">
    <location>
        <begin position="443"/>
        <end position="453"/>
    </location>
</feature>
<dbReference type="InterPro" id="IPR001849">
    <property type="entry name" value="PH_domain"/>
</dbReference>
<feature type="compositionally biased region" description="Polar residues" evidence="2">
    <location>
        <begin position="324"/>
        <end position="341"/>
    </location>
</feature>
<evidence type="ECO:0008006" key="8">
    <source>
        <dbReference type="Google" id="ProtNLM"/>
    </source>
</evidence>
<dbReference type="SMART" id="SM00233">
    <property type="entry name" value="PH"/>
    <property type="match status" value="1"/>
</dbReference>
<feature type="region of interest" description="Disordered" evidence="2">
    <location>
        <begin position="278"/>
        <end position="379"/>
    </location>
</feature>
<proteinExistence type="predicted"/>
<evidence type="ECO:0000256" key="2">
    <source>
        <dbReference type="SAM" id="MobiDB-lite"/>
    </source>
</evidence>
<dbReference type="SUPFAM" id="SSF50729">
    <property type="entry name" value="PH domain-like"/>
    <property type="match status" value="1"/>
</dbReference>
<keyword evidence="1" id="KW-0344">Guanine-nucleotide releasing factor</keyword>
<feature type="region of interest" description="Disordered" evidence="2">
    <location>
        <begin position="593"/>
        <end position="654"/>
    </location>
</feature>
<feature type="region of interest" description="Disordered" evidence="2">
    <location>
        <begin position="1238"/>
        <end position="1279"/>
    </location>
</feature>
<organism evidence="6 7">
    <name type="scientific">Claviceps africana</name>
    <dbReference type="NCBI Taxonomy" id="83212"/>
    <lineage>
        <taxon>Eukaryota</taxon>
        <taxon>Fungi</taxon>
        <taxon>Dikarya</taxon>
        <taxon>Ascomycota</taxon>
        <taxon>Pezizomycotina</taxon>
        <taxon>Sordariomycetes</taxon>
        <taxon>Hypocreomycetidae</taxon>
        <taxon>Hypocreales</taxon>
        <taxon>Clavicipitaceae</taxon>
        <taxon>Claviceps</taxon>
    </lineage>
</organism>
<dbReference type="Pfam" id="PF00621">
    <property type="entry name" value="RhoGEF"/>
    <property type="match status" value="1"/>
</dbReference>
<dbReference type="Pfam" id="PF00780">
    <property type="entry name" value="CNH"/>
    <property type="match status" value="1"/>
</dbReference>
<feature type="compositionally biased region" description="Basic and acidic residues" evidence="2">
    <location>
        <begin position="369"/>
        <end position="379"/>
    </location>
</feature>
<dbReference type="PROSITE" id="PS50003">
    <property type="entry name" value="PH_DOMAIN"/>
    <property type="match status" value="1"/>
</dbReference>
<dbReference type="PANTHER" id="PTHR46572">
    <property type="entry name" value="RHO1 GDP-GTP EXCHANGE PROTEIN 1-RELATED"/>
    <property type="match status" value="1"/>
</dbReference>
<keyword evidence="7" id="KW-1185">Reference proteome</keyword>
<name>A0A8K0NG35_9HYPO</name>
<feature type="compositionally biased region" description="Polar residues" evidence="2">
    <location>
        <begin position="94"/>
        <end position="104"/>
    </location>
</feature>
<accession>A0A8K0NG35</accession>
<dbReference type="PANTHER" id="PTHR46572:SF1">
    <property type="entry name" value="RHO1 GUANINE NUCLEOTIDE EXCHANGE FACTOR TUS1"/>
    <property type="match status" value="1"/>
</dbReference>
<protein>
    <recommendedName>
        <fullName evidence="8">GDP/GTP exchange factor Rom2p</fullName>
    </recommendedName>
</protein>
<feature type="compositionally biased region" description="Polar residues" evidence="2">
    <location>
        <begin position="246"/>
        <end position="256"/>
    </location>
</feature>
<evidence type="ECO:0000256" key="1">
    <source>
        <dbReference type="ARBA" id="ARBA00022658"/>
    </source>
</evidence>
<feature type="domain" description="DH" evidence="4">
    <location>
        <begin position="920"/>
        <end position="1112"/>
    </location>
</feature>
<dbReference type="InterPro" id="IPR011993">
    <property type="entry name" value="PH-like_dom_sf"/>
</dbReference>
<evidence type="ECO:0000259" key="3">
    <source>
        <dbReference type="PROSITE" id="PS50003"/>
    </source>
</evidence>
<dbReference type="SUPFAM" id="SSF48065">
    <property type="entry name" value="DBL homology domain (DH-domain)"/>
    <property type="match status" value="1"/>
</dbReference>
<dbReference type="InterPro" id="IPR001180">
    <property type="entry name" value="CNH_dom"/>
</dbReference>
<dbReference type="Gene3D" id="2.30.29.30">
    <property type="entry name" value="Pleckstrin-homology domain (PH domain)/Phosphotyrosine-binding domain (PTB)"/>
    <property type="match status" value="1"/>
</dbReference>
<dbReference type="SMART" id="SM00325">
    <property type="entry name" value="RhoGEF"/>
    <property type="match status" value="1"/>
</dbReference>
<dbReference type="Proteomes" id="UP000811619">
    <property type="component" value="Unassembled WGS sequence"/>
</dbReference>
<reference evidence="6" key="1">
    <citation type="journal article" date="2020" name="bioRxiv">
        <title>Whole genome comparisons of ergot fungi reveals the divergence and evolution of species within the genus Claviceps are the result of varying mechanisms driving genome evolution and host range expansion.</title>
        <authorList>
            <person name="Wyka S.A."/>
            <person name="Mondo S.J."/>
            <person name="Liu M."/>
            <person name="Dettman J."/>
            <person name="Nalam V."/>
            <person name="Broders K.D."/>
        </authorList>
    </citation>
    <scope>NUCLEOTIDE SEQUENCE</scope>
    <source>
        <strain evidence="6">CCC 489</strain>
    </source>
</reference>
<dbReference type="OrthoDB" id="660555at2759"/>
<feature type="compositionally biased region" description="Basic and acidic residues" evidence="2">
    <location>
        <begin position="1"/>
        <end position="10"/>
    </location>
</feature>
<feature type="compositionally biased region" description="Acidic residues" evidence="2">
    <location>
        <begin position="359"/>
        <end position="368"/>
    </location>
</feature>
<evidence type="ECO:0000259" key="4">
    <source>
        <dbReference type="PROSITE" id="PS50010"/>
    </source>
</evidence>
<feature type="compositionally biased region" description="Polar residues" evidence="2">
    <location>
        <begin position="634"/>
        <end position="647"/>
    </location>
</feature>
<feature type="domain" description="PH" evidence="3">
    <location>
        <begin position="1147"/>
        <end position="1325"/>
    </location>
</feature>
<feature type="compositionally biased region" description="Polar residues" evidence="2">
    <location>
        <begin position="114"/>
        <end position="137"/>
    </location>
</feature>
<dbReference type="InterPro" id="IPR035899">
    <property type="entry name" value="DBL_dom_sf"/>
</dbReference>
<dbReference type="InterPro" id="IPR052233">
    <property type="entry name" value="Rho-type_GEFs"/>
</dbReference>
<dbReference type="PROSITE" id="PS50010">
    <property type="entry name" value="DH_2"/>
    <property type="match status" value="1"/>
</dbReference>
<dbReference type="Pfam" id="PF23582">
    <property type="entry name" value="WHD_RGF3"/>
    <property type="match status" value="1"/>
</dbReference>
<sequence>MSFRGDEQRRYGHVPPVQYTVAGQQQQQQQQPPPPPDDQQAVGVGRRPSFNTGDDSAYYHHAHGQASYVNVGPPAHGGQEDPSLYLSSPVGRHASSTSALSGYQHQYRDPTPLTPSQSAYNPQNFVPSPNTGFQRVQSAALPHHPHPTSRFSASSVNPYNAPSPPASSYTPPAYNPAAYAGTNAVSQRPDTYHGYAAHDHYGNTSPSTAMSAGYGQPPVGTYSSSFAHPVRSPSLSPDFQQPFPASPSSFTGSYAQATPTYDPSHYSAGAHYSGYSPNNAPPYPAGPSSGQTQAPYPSDSHIPVGPNYAAPGDQPMYQSLPLRGSQTSPSTSPYMQPQISPGLQRHPTNAPLPTRPMEDVPEESTFWDDDGRPSHGHDNERLMQDIEAELGSADYPSHHGSSSLNDQRLEEQIQRLRGYSSTSAHSRGSGITSPGRTSSQSCYEDDDDDDDPEGTAGVLAMQQAEIDDQRFSGSAFMFSGATTTANGQTESLSAPAADLGQNSGSEYGGMDLGMLSGGYAGSLAYGADVASPPMSSSMQDGSRPLPTPGYYNSLREDYDNDAAFHNAAIDYGGTGGLQVPESHRLSFDEGREERVSIHSQRSGIESPSVDDYRDLFYHPGPSSRPLPALPAGRSSDSSPMLSVQNSVRSEHQHSYSLNTDARYYQAGGPEAYHPSGGQQSLYPERSISLGGHSYTPPVQAPARSRTDAAEDRKKFHRQYQTTHHAPTLSDYDSAPAASSDAFDGITLPSGRKKKFVPSKLTAGDFNKCKEPWALSGIETWIRVMGDGEPDLREKTIEEALTNLFVFKIPTMNVADAEALSGDIVIRMLEHQVLLPDEEWVKFGRGHISGVLWQLSGSGCYSPKVHEVEIGGRCYAHHCTRTLKKIDLEAFSEEVRGADTWNVFYKLKKEDWESKPKKEVDRQNILHEIVTGEENYIKQLDIFRTLYRDDLQTRNPPIVSHDKLGKLLVAVFGKLDTVLRINKDHLLAQLKYRQQEQGPWIVGFSDLFREWIRKAKSDYIQYASGYPRATYMVRNEAERNILFRKFLEDKQRHKLSSKQDWTHFLITPLQRLQRYILLLQSVEHKMIGDSEEKTNLQKAIQEIQTVTHECDAKVAETNKRVEMAELHRMLVPRGKFKLELHLDQMGRVLIMQGELQRMGSKGMRWVDSHVLLFDHYLILSKASKDAKGVKTYDVSREASSPTNNPPRPRNLRPIPMPLLFLDSMNDEPVMKQKGLTAPLGRTTAAPSNAQLSKVPPNGGRPGLEHTPSASSSTSGVHPPTILNEAEGGKILYPFKVKHLGHELYTLYASSAQDRLKWCTSIIEAKARHAKALFAQNAEPFRLRVLADASFHYDAGSVYARAVGAPMKETPLNRAIQDLESTLGPAQGISPVCRAQVNCATGFSAFGKSAIAIGTDYGVYISDPANARGWTRSVQVNRVTQIAVLEDFSVCLVIADKSLICYPLDVIAPVSEFVPPSHDNPRRAPQKLAKDVTYFATARMKDRLLVFYKRKEGLHTSFKVLEPIFHKATEKKSRVFGGRRAGGGSTDTFRDFDEFYLPTECYSLSIFQTYVAVSTSKGVEMLTLDKKQPMSIPDLKAPANASIAGHIRDQKPLGMFKLNMNEFILTYEACAVYVDKHGDVSRTLIMEYTGKHKKARGATMYGQYLLLFNEDYVEVRNAENGRLRQIIAGRDVRVIDYGIRGPTGGNTTAQPHQTHGLNGQPLSLGEMSKGTVKIAMSHPELPGRQVVLEMLLNDGHAED</sequence>
<dbReference type="InterPro" id="IPR057283">
    <property type="entry name" value="RGF3_WH"/>
</dbReference>
<dbReference type="Gene3D" id="1.20.900.10">
    <property type="entry name" value="Dbl homology (DH) domain"/>
    <property type="match status" value="1"/>
</dbReference>
<feature type="compositionally biased region" description="Polar residues" evidence="2">
    <location>
        <begin position="419"/>
        <end position="442"/>
    </location>
</feature>
<evidence type="ECO:0000259" key="5">
    <source>
        <dbReference type="PROSITE" id="PS50219"/>
    </source>
</evidence>
<evidence type="ECO:0000313" key="6">
    <source>
        <dbReference type="EMBL" id="KAG5924586.1"/>
    </source>
</evidence>
<dbReference type="EMBL" id="SRPY01000411">
    <property type="protein sequence ID" value="KAG5924586.1"/>
    <property type="molecule type" value="Genomic_DNA"/>
</dbReference>
<dbReference type="SMART" id="SM00036">
    <property type="entry name" value="CNH"/>
    <property type="match status" value="1"/>
</dbReference>
<dbReference type="GO" id="GO:0005085">
    <property type="term" value="F:guanyl-nucleotide exchange factor activity"/>
    <property type="evidence" value="ECO:0007669"/>
    <property type="project" value="UniProtKB-KW"/>
</dbReference>
<feature type="compositionally biased region" description="Low complexity" evidence="2">
    <location>
        <begin position="152"/>
        <end position="168"/>
    </location>
</feature>
<feature type="domain" description="CNH" evidence="5">
    <location>
        <begin position="1392"/>
        <end position="1700"/>
    </location>
</feature>
<dbReference type="PROSITE" id="PS50219">
    <property type="entry name" value="CNH"/>
    <property type="match status" value="1"/>
</dbReference>
<feature type="region of interest" description="Disordered" evidence="2">
    <location>
        <begin position="1"/>
        <end position="168"/>
    </location>
</feature>
<feature type="compositionally biased region" description="Basic and acidic residues" evidence="2">
    <location>
        <begin position="704"/>
        <end position="713"/>
    </location>
</feature>
<dbReference type="InterPro" id="IPR000219">
    <property type="entry name" value="DH_dom"/>
</dbReference>
<gene>
    <name evidence="6" type="ORF">E4U42_004597</name>
</gene>
<feature type="region of interest" description="Disordered" evidence="2">
    <location>
        <begin position="1191"/>
        <end position="1214"/>
    </location>
</feature>
<comment type="caution">
    <text evidence="6">The sequence shown here is derived from an EMBL/GenBank/DDBJ whole genome shotgun (WGS) entry which is preliminary data.</text>
</comment>
<feature type="region of interest" description="Disordered" evidence="2">
    <location>
        <begin position="224"/>
        <end position="256"/>
    </location>
</feature>